<name>A0A0F9PY64_9ZZZZ</name>
<keyword evidence="1" id="KW-0812">Transmembrane</keyword>
<feature type="transmembrane region" description="Helical" evidence="1">
    <location>
        <begin position="59"/>
        <end position="81"/>
    </location>
</feature>
<protein>
    <submittedName>
        <fullName evidence="2">Uncharacterized protein</fullName>
    </submittedName>
</protein>
<evidence type="ECO:0000256" key="1">
    <source>
        <dbReference type="SAM" id="Phobius"/>
    </source>
</evidence>
<reference evidence="2" key="1">
    <citation type="journal article" date="2015" name="Nature">
        <title>Complex archaea that bridge the gap between prokaryotes and eukaryotes.</title>
        <authorList>
            <person name="Spang A."/>
            <person name="Saw J.H."/>
            <person name="Jorgensen S.L."/>
            <person name="Zaremba-Niedzwiedzka K."/>
            <person name="Martijn J."/>
            <person name="Lind A.E."/>
            <person name="van Eijk R."/>
            <person name="Schleper C."/>
            <person name="Guy L."/>
            <person name="Ettema T.J."/>
        </authorList>
    </citation>
    <scope>NUCLEOTIDE SEQUENCE</scope>
</reference>
<gene>
    <name evidence="2" type="ORF">LCGC14_1161230</name>
</gene>
<sequence length="124" mass="13899">MSPLNWKGKLINALSQYRAYYDKGIAVLAIVRNMELTDLGILMAAAKYLFGDQISTSTILILGGCYWIINVFVNLSVGWFWEKNNGWEIEAKIFGKRAAPGRTVLVCPEGKPYDAREVNHGEQS</sequence>
<accession>A0A0F9PY64</accession>
<keyword evidence="1" id="KW-0472">Membrane</keyword>
<proteinExistence type="predicted"/>
<dbReference type="AlphaFoldDB" id="A0A0F9PY64"/>
<dbReference type="EMBL" id="LAZR01005664">
    <property type="protein sequence ID" value="KKM98112.1"/>
    <property type="molecule type" value="Genomic_DNA"/>
</dbReference>
<comment type="caution">
    <text evidence="2">The sequence shown here is derived from an EMBL/GenBank/DDBJ whole genome shotgun (WGS) entry which is preliminary data.</text>
</comment>
<evidence type="ECO:0000313" key="2">
    <source>
        <dbReference type="EMBL" id="KKM98112.1"/>
    </source>
</evidence>
<keyword evidence="1" id="KW-1133">Transmembrane helix</keyword>
<organism evidence="2">
    <name type="scientific">marine sediment metagenome</name>
    <dbReference type="NCBI Taxonomy" id="412755"/>
    <lineage>
        <taxon>unclassified sequences</taxon>
        <taxon>metagenomes</taxon>
        <taxon>ecological metagenomes</taxon>
    </lineage>
</organism>